<evidence type="ECO:0000313" key="2">
    <source>
        <dbReference type="Proteomes" id="UP001187192"/>
    </source>
</evidence>
<dbReference type="EMBL" id="BTGU01000021">
    <property type="protein sequence ID" value="GMN45838.1"/>
    <property type="molecule type" value="Genomic_DNA"/>
</dbReference>
<proteinExistence type="predicted"/>
<accession>A0AA88AH27</accession>
<protein>
    <submittedName>
        <fullName evidence="1">Uncharacterized protein</fullName>
    </submittedName>
</protein>
<keyword evidence="2" id="KW-1185">Reference proteome</keyword>
<comment type="caution">
    <text evidence="1">The sequence shown here is derived from an EMBL/GenBank/DDBJ whole genome shotgun (WGS) entry which is preliminary data.</text>
</comment>
<dbReference type="Proteomes" id="UP001187192">
    <property type="component" value="Unassembled WGS sequence"/>
</dbReference>
<sequence length="88" mass="9938">MGFVGPCRNESCFKNDSGVFAKGGVVLKRKRGRVRRIVSGNKLHRLERIIPGGEGLKPDQLMLQTAHYILQLRLQLCVLQSLLRLHDT</sequence>
<organism evidence="1 2">
    <name type="scientific">Ficus carica</name>
    <name type="common">Common fig</name>
    <dbReference type="NCBI Taxonomy" id="3494"/>
    <lineage>
        <taxon>Eukaryota</taxon>
        <taxon>Viridiplantae</taxon>
        <taxon>Streptophyta</taxon>
        <taxon>Embryophyta</taxon>
        <taxon>Tracheophyta</taxon>
        <taxon>Spermatophyta</taxon>
        <taxon>Magnoliopsida</taxon>
        <taxon>eudicotyledons</taxon>
        <taxon>Gunneridae</taxon>
        <taxon>Pentapetalae</taxon>
        <taxon>rosids</taxon>
        <taxon>fabids</taxon>
        <taxon>Rosales</taxon>
        <taxon>Moraceae</taxon>
        <taxon>Ficeae</taxon>
        <taxon>Ficus</taxon>
    </lineage>
</organism>
<name>A0AA88AH27_FICCA</name>
<gene>
    <name evidence="1" type="ORF">TIFTF001_015029</name>
</gene>
<dbReference type="AlphaFoldDB" id="A0AA88AH27"/>
<dbReference type="Gramene" id="FCD_00010797-RA">
    <property type="protein sequence ID" value="FCD_00010797-RA:cds"/>
    <property type="gene ID" value="FCD_00010797"/>
</dbReference>
<evidence type="ECO:0000313" key="1">
    <source>
        <dbReference type="EMBL" id="GMN45838.1"/>
    </source>
</evidence>
<reference evidence="1" key="1">
    <citation type="submission" date="2023-07" db="EMBL/GenBank/DDBJ databases">
        <title>draft genome sequence of fig (Ficus carica).</title>
        <authorList>
            <person name="Takahashi T."/>
            <person name="Nishimura K."/>
        </authorList>
    </citation>
    <scope>NUCLEOTIDE SEQUENCE</scope>
</reference>